<keyword evidence="1" id="KW-0378">Hydrolase</keyword>
<evidence type="ECO:0000256" key="4">
    <source>
        <dbReference type="ARBA" id="ARBA00050933"/>
    </source>
</evidence>
<evidence type="ECO:0000313" key="11">
    <source>
        <dbReference type="Proteomes" id="UP001608902"/>
    </source>
</evidence>
<keyword evidence="11" id="KW-1185">Reference proteome</keyword>
<dbReference type="Pfam" id="PF07555">
    <property type="entry name" value="NAGidase"/>
    <property type="match status" value="1"/>
</dbReference>
<dbReference type="EMBL" id="JBGFUD010003290">
    <property type="protein sequence ID" value="MFH4978548.1"/>
    <property type="molecule type" value="Genomic_DNA"/>
</dbReference>
<gene>
    <name evidence="10" type="ORF">AB6A40_005257</name>
</gene>
<dbReference type="InterPro" id="IPR011496">
    <property type="entry name" value="O-GlcNAcase_cat"/>
</dbReference>
<evidence type="ECO:0000256" key="8">
    <source>
        <dbReference type="SAM" id="MobiDB-lite"/>
    </source>
</evidence>
<evidence type="ECO:0000259" key="9">
    <source>
        <dbReference type="PROSITE" id="PS52009"/>
    </source>
</evidence>
<comment type="catalytic activity">
    <reaction evidence="4">
        <text>3-O-(N-acetyl-beta-D-glucosaminyl)-L-seryl-[protein] + H2O = N-acetyl-D-glucosamine + L-seryl-[protein]</text>
        <dbReference type="Rhea" id="RHEA:48876"/>
        <dbReference type="Rhea" id="RHEA-COMP:9863"/>
        <dbReference type="Rhea" id="RHEA-COMP:12251"/>
        <dbReference type="ChEBI" id="CHEBI:15377"/>
        <dbReference type="ChEBI" id="CHEBI:29999"/>
        <dbReference type="ChEBI" id="CHEBI:90838"/>
        <dbReference type="ChEBI" id="CHEBI:506227"/>
        <dbReference type="EC" id="3.2.1.169"/>
    </reaction>
</comment>
<dbReference type="PANTHER" id="PTHR13170">
    <property type="entry name" value="O-GLCNACASE"/>
    <property type="match status" value="1"/>
</dbReference>
<evidence type="ECO:0000256" key="3">
    <source>
        <dbReference type="ARBA" id="ARBA00030512"/>
    </source>
</evidence>
<dbReference type="GO" id="GO:0102571">
    <property type="term" value="F:[protein]-3-O-(N-acetyl-D-glucosaminyl)-L-serine/L-threonine O-N-acetyl-alpha-D-glucosaminase activity"/>
    <property type="evidence" value="ECO:0007669"/>
    <property type="project" value="UniProtKB-EC"/>
</dbReference>
<dbReference type="SUPFAM" id="SSF51445">
    <property type="entry name" value="(Trans)glycosidases"/>
    <property type="match status" value="1"/>
</dbReference>
<dbReference type="PANTHER" id="PTHR13170:SF16">
    <property type="entry name" value="PROTEIN O-GLCNACASE"/>
    <property type="match status" value="1"/>
</dbReference>
<dbReference type="InterPro" id="IPR051822">
    <property type="entry name" value="Glycosyl_Hydrolase_84"/>
</dbReference>
<dbReference type="PROSITE" id="PS52009">
    <property type="entry name" value="GH84"/>
    <property type="match status" value="1"/>
</dbReference>
<evidence type="ECO:0000256" key="1">
    <source>
        <dbReference type="ARBA" id="ARBA00022801"/>
    </source>
</evidence>
<feature type="region of interest" description="Disordered" evidence="8">
    <location>
        <begin position="1"/>
        <end position="21"/>
    </location>
</feature>
<dbReference type="AlphaFoldDB" id="A0ABD6EEX9"/>
<sequence>MSVVDSMSEGDTENKDQSNGGDFICGVVEGFYGRPWTADQRRDLFSRMRKLGMNTYLYAPKDELKHRAEWRLLYTSEETELLQSLISSAKHHGITFVYALSPGIDIVYSNEKEVKAVEEKLDQVRSMGCDAFALLFDDIEISMSDQDKKKFPSFVMAQLTVANTVYEYLKCPQFYFCPTEYCESRASPSLEESDYLSTLGKKLLKNIHILWTGPRVVSRYITVDHVRRVAAALKRKPVIWDNLHANDYDPKRVFLGPFAGRSVMIKEEISGIFLNPNCRYEANFVPFHTIAEWNSCHADAELEEGTESDAILEAGGVAPVAAHIVKNASPKRLYHPLRALDESVKKWLEHFSDSISSTVPPMAALYAVQRQLRTALAGGGAFGEVILGSCRLTVRE</sequence>
<evidence type="ECO:0000256" key="5">
    <source>
        <dbReference type="ARBA" id="ARBA00052136"/>
    </source>
</evidence>
<dbReference type="FunFam" id="3.20.20.80:FF:000009">
    <property type="entry name" value="O-GlcNAcase BT_4395"/>
    <property type="match status" value="1"/>
</dbReference>
<dbReference type="GO" id="GO:1901135">
    <property type="term" value="P:carbohydrate derivative metabolic process"/>
    <property type="evidence" value="ECO:0007669"/>
    <property type="project" value="UniProtKB-ARBA"/>
</dbReference>
<reference evidence="10 11" key="1">
    <citation type="submission" date="2024-08" db="EMBL/GenBank/DDBJ databases">
        <title>Gnathostoma spinigerum genome.</title>
        <authorList>
            <person name="Gonzalez-Bertolin B."/>
            <person name="Monzon S."/>
            <person name="Zaballos A."/>
            <person name="Jimenez P."/>
            <person name="Dekumyoy P."/>
            <person name="Varona S."/>
            <person name="Cuesta I."/>
            <person name="Sumanam S."/>
            <person name="Adisakwattana P."/>
            <person name="Gasser R.B."/>
            <person name="Hernandez-Gonzalez A."/>
            <person name="Young N.D."/>
            <person name="Perteguer M.J."/>
        </authorList>
    </citation>
    <scope>NUCLEOTIDE SEQUENCE [LARGE SCALE GENOMIC DNA]</scope>
    <source>
        <strain evidence="10">AL3</strain>
        <tissue evidence="10">Liver</tissue>
    </source>
</reference>
<evidence type="ECO:0000313" key="10">
    <source>
        <dbReference type="EMBL" id="MFH4978548.1"/>
    </source>
</evidence>
<comment type="caution">
    <text evidence="10">The sequence shown here is derived from an EMBL/GenBank/DDBJ whole genome shotgun (WGS) entry which is preliminary data.</text>
</comment>
<dbReference type="Gene3D" id="3.20.20.80">
    <property type="entry name" value="Glycosidases"/>
    <property type="match status" value="1"/>
</dbReference>
<evidence type="ECO:0000256" key="6">
    <source>
        <dbReference type="ARBA" id="ARBA00066938"/>
    </source>
</evidence>
<dbReference type="InterPro" id="IPR017853">
    <property type="entry name" value="GH"/>
</dbReference>
<organism evidence="10 11">
    <name type="scientific">Gnathostoma spinigerum</name>
    <dbReference type="NCBI Taxonomy" id="75299"/>
    <lineage>
        <taxon>Eukaryota</taxon>
        <taxon>Metazoa</taxon>
        <taxon>Ecdysozoa</taxon>
        <taxon>Nematoda</taxon>
        <taxon>Chromadorea</taxon>
        <taxon>Rhabditida</taxon>
        <taxon>Spirurina</taxon>
        <taxon>Gnathostomatomorpha</taxon>
        <taxon>Gnathostomatoidea</taxon>
        <taxon>Gnathostomatidae</taxon>
        <taxon>Gnathostoma</taxon>
    </lineage>
</organism>
<dbReference type="EC" id="3.2.1.169" evidence="6"/>
<evidence type="ECO:0000256" key="7">
    <source>
        <dbReference type="ARBA" id="ARBA00076634"/>
    </source>
</evidence>
<feature type="domain" description="GH84" evidence="9">
    <location>
        <begin position="23"/>
        <end position="298"/>
    </location>
</feature>
<dbReference type="GO" id="GO:0015929">
    <property type="term" value="F:hexosaminidase activity"/>
    <property type="evidence" value="ECO:0007669"/>
    <property type="project" value="UniProtKB-ARBA"/>
</dbReference>
<accession>A0ABD6EEX9</accession>
<comment type="catalytic activity">
    <reaction evidence="5">
        <text>3-O-(N-acetyl-beta-D-glucosaminyl)-L-threonyl-[protein] + H2O = L-threonyl-[protein] + N-acetyl-D-glucosamine</text>
        <dbReference type="Rhea" id="RHEA:48892"/>
        <dbReference type="Rhea" id="RHEA-COMP:11060"/>
        <dbReference type="Rhea" id="RHEA-COMP:12252"/>
        <dbReference type="ChEBI" id="CHEBI:15377"/>
        <dbReference type="ChEBI" id="CHEBI:30013"/>
        <dbReference type="ChEBI" id="CHEBI:90840"/>
        <dbReference type="ChEBI" id="CHEBI:506227"/>
        <dbReference type="EC" id="3.2.1.169"/>
    </reaction>
</comment>
<name>A0ABD6EEX9_9BILA</name>
<protein>
    <recommendedName>
        <fullName evidence="6">protein O-GlcNAcase</fullName>
        <ecNumber evidence="6">3.2.1.169</ecNumber>
    </recommendedName>
    <alternativeName>
        <fullName evidence="3">Beta-N-acetylhexosaminidase</fullName>
    </alternativeName>
    <alternativeName>
        <fullName evidence="7">Beta-hexosaminidase</fullName>
    </alternativeName>
</protein>
<keyword evidence="2" id="KW-0326">Glycosidase</keyword>
<evidence type="ECO:0000256" key="2">
    <source>
        <dbReference type="ARBA" id="ARBA00023295"/>
    </source>
</evidence>
<proteinExistence type="predicted"/>
<dbReference type="Proteomes" id="UP001608902">
    <property type="component" value="Unassembled WGS sequence"/>
</dbReference>